<gene>
    <name evidence="11" type="ORF">DGAL_LOCUS14502</name>
</gene>
<dbReference type="SUPFAM" id="SSF57850">
    <property type="entry name" value="RING/U-box"/>
    <property type="match status" value="1"/>
</dbReference>
<evidence type="ECO:0000256" key="5">
    <source>
        <dbReference type="ARBA" id="ARBA00022771"/>
    </source>
</evidence>
<reference evidence="11" key="1">
    <citation type="submission" date="2021-11" db="EMBL/GenBank/DDBJ databases">
        <authorList>
            <person name="Schell T."/>
        </authorList>
    </citation>
    <scope>NUCLEOTIDE SEQUENCE</scope>
    <source>
        <strain evidence="11">M5</strain>
    </source>
</reference>
<evidence type="ECO:0000256" key="6">
    <source>
        <dbReference type="ARBA" id="ARBA00022833"/>
    </source>
</evidence>
<evidence type="ECO:0000313" key="12">
    <source>
        <dbReference type="Proteomes" id="UP000789390"/>
    </source>
</evidence>
<dbReference type="PROSITE" id="PS00518">
    <property type="entry name" value="ZF_RING_1"/>
    <property type="match status" value="1"/>
</dbReference>
<keyword evidence="8" id="KW-0804">Transcription</keyword>
<dbReference type="PANTHER" id="PTHR46077:SF1">
    <property type="entry name" value="TOP1 BINDING ARGININE_SERINE RICH PROTEIN, E3 UBIQUITIN LIGASE"/>
    <property type="match status" value="1"/>
</dbReference>
<evidence type="ECO:0000256" key="8">
    <source>
        <dbReference type="ARBA" id="ARBA00023163"/>
    </source>
</evidence>
<comment type="catalytic activity">
    <reaction evidence="1">
        <text>S-ubiquitinyl-[E2 ubiquitin-conjugating enzyme]-L-cysteine + [acceptor protein]-L-lysine = [E2 ubiquitin-conjugating enzyme]-L-cysteine + N(6)-ubiquitinyl-[acceptor protein]-L-lysine.</text>
        <dbReference type="EC" id="2.3.2.27"/>
    </reaction>
</comment>
<evidence type="ECO:0000259" key="10">
    <source>
        <dbReference type="PROSITE" id="PS50089"/>
    </source>
</evidence>
<evidence type="ECO:0000256" key="2">
    <source>
        <dbReference type="ARBA" id="ARBA00012483"/>
    </source>
</evidence>
<dbReference type="PANTHER" id="PTHR46077">
    <property type="entry name" value="E3 UBIQUITIN-PROTEIN LIGASE TOPORS"/>
    <property type="match status" value="1"/>
</dbReference>
<dbReference type="Gene3D" id="3.30.40.10">
    <property type="entry name" value="Zinc/RING finger domain, C3HC4 (zinc finger)"/>
    <property type="match status" value="1"/>
</dbReference>
<keyword evidence="6" id="KW-0862">Zinc</keyword>
<dbReference type="Pfam" id="PF13639">
    <property type="entry name" value="zf-RING_2"/>
    <property type="match status" value="1"/>
</dbReference>
<dbReference type="GO" id="GO:0061630">
    <property type="term" value="F:ubiquitin protein ligase activity"/>
    <property type="evidence" value="ECO:0007669"/>
    <property type="project" value="UniProtKB-EC"/>
</dbReference>
<dbReference type="InterPro" id="IPR013083">
    <property type="entry name" value="Znf_RING/FYVE/PHD"/>
</dbReference>
<organism evidence="11 12">
    <name type="scientific">Daphnia galeata</name>
    <dbReference type="NCBI Taxonomy" id="27404"/>
    <lineage>
        <taxon>Eukaryota</taxon>
        <taxon>Metazoa</taxon>
        <taxon>Ecdysozoa</taxon>
        <taxon>Arthropoda</taxon>
        <taxon>Crustacea</taxon>
        <taxon>Branchiopoda</taxon>
        <taxon>Diplostraca</taxon>
        <taxon>Cladocera</taxon>
        <taxon>Anomopoda</taxon>
        <taxon>Daphniidae</taxon>
        <taxon>Daphnia</taxon>
    </lineage>
</organism>
<dbReference type="GO" id="GO:0008270">
    <property type="term" value="F:zinc ion binding"/>
    <property type="evidence" value="ECO:0007669"/>
    <property type="project" value="UniProtKB-KW"/>
</dbReference>
<evidence type="ECO:0000256" key="1">
    <source>
        <dbReference type="ARBA" id="ARBA00000900"/>
    </source>
</evidence>
<dbReference type="Proteomes" id="UP000789390">
    <property type="component" value="Unassembled WGS sequence"/>
</dbReference>
<keyword evidence="3" id="KW-0808">Transferase</keyword>
<evidence type="ECO:0000256" key="9">
    <source>
        <dbReference type="PROSITE-ProRule" id="PRU00175"/>
    </source>
</evidence>
<dbReference type="InterPro" id="IPR017907">
    <property type="entry name" value="Znf_RING_CS"/>
</dbReference>
<sequence>MTRMNGMMANNDDTSITATSSSSLNYDDGQCAICLGPHVDKSHLNCGHVFCYDCLVEWCKVKLQCPTCKRPFTSILHNIGSPDGQQIYTPDSPLGLAGHSMQLFALLMLGDPEFRRRISRPEIIREVDDFQRVLSDPQLTASLSDSEFRRALEEMVCEVLDDDTFHHVLNLPDLRRSFLNDWLQQINNARVPDHDRDHYLNTTV</sequence>
<name>A0A8J2RWL5_9CRUS</name>
<feature type="domain" description="RING-type" evidence="10">
    <location>
        <begin position="31"/>
        <end position="69"/>
    </location>
</feature>
<dbReference type="OrthoDB" id="9049620at2759"/>
<comment type="caution">
    <text evidence="11">The sequence shown here is derived from an EMBL/GenBank/DDBJ whole genome shotgun (WGS) entry which is preliminary data.</text>
</comment>
<dbReference type="AlphaFoldDB" id="A0A8J2RWL5"/>
<proteinExistence type="predicted"/>
<protein>
    <recommendedName>
        <fullName evidence="2">RING-type E3 ubiquitin transferase</fullName>
        <ecNumber evidence="2">2.3.2.27</ecNumber>
    </recommendedName>
</protein>
<dbReference type="PROSITE" id="PS50089">
    <property type="entry name" value="ZF_RING_2"/>
    <property type="match status" value="1"/>
</dbReference>
<dbReference type="EMBL" id="CAKKLH010000308">
    <property type="protein sequence ID" value="CAH0110894.1"/>
    <property type="molecule type" value="Genomic_DNA"/>
</dbReference>
<evidence type="ECO:0000256" key="7">
    <source>
        <dbReference type="ARBA" id="ARBA00023015"/>
    </source>
</evidence>
<evidence type="ECO:0000256" key="3">
    <source>
        <dbReference type="ARBA" id="ARBA00022679"/>
    </source>
</evidence>
<keyword evidence="12" id="KW-1185">Reference proteome</keyword>
<keyword evidence="5 9" id="KW-0863">Zinc-finger</keyword>
<dbReference type="GO" id="GO:0000209">
    <property type="term" value="P:protein polyubiquitination"/>
    <property type="evidence" value="ECO:0007669"/>
    <property type="project" value="TreeGrafter"/>
</dbReference>
<dbReference type="InterPro" id="IPR001841">
    <property type="entry name" value="Znf_RING"/>
</dbReference>
<dbReference type="SMART" id="SM00184">
    <property type="entry name" value="RING"/>
    <property type="match status" value="1"/>
</dbReference>
<dbReference type="EC" id="2.3.2.27" evidence="2"/>
<evidence type="ECO:0000313" key="11">
    <source>
        <dbReference type="EMBL" id="CAH0110894.1"/>
    </source>
</evidence>
<keyword evidence="4" id="KW-0479">Metal-binding</keyword>
<dbReference type="GO" id="GO:0006513">
    <property type="term" value="P:protein monoubiquitination"/>
    <property type="evidence" value="ECO:0007669"/>
    <property type="project" value="TreeGrafter"/>
</dbReference>
<evidence type="ECO:0000256" key="4">
    <source>
        <dbReference type="ARBA" id="ARBA00022723"/>
    </source>
</evidence>
<accession>A0A8J2RWL5</accession>
<keyword evidence="7" id="KW-0805">Transcription regulation</keyword>